<dbReference type="Gene3D" id="1.20.1050.80">
    <property type="entry name" value="VPS9 domain"/>
    <property type="match status" value="1"/>
</dbReference>
<dbReference type="Gene3D" id="3.30.505.10">
    <property type="entry name" value="SH2 domain"/>
    <property type="match status" value="1"/>
</dbReference>
<protein>
    <submittedName>
        <fullName evidence="8">Uncharacterized protein</fullName>
    </submittedName>
</protein>
<name>A0AAQ4DXE4_AMBAM</name>
<feature type="compositionally biased region" description="Low complexity" evidence="4">
    <location>
        <begin position="1068"/>
        <end position="1079"/>
    </location>
</feature>
<dbReference type="EMBL" id="JARKHS020025710">
    <property type="protein sequence ID" value="KAK8767134.1"/>
    <property type="molecule type" value="Genomic_DNA"/>
</dbReference>
<organism evidence="8 9">
    <name type="scientific">Amblyomma americanum</name>
    <name type="common">Lone star tick</name>
    <dbReference type="NCBI Taxonomy" id="6943"/>
    <lineage>
        <taxon>Eukaryota</taxon>
        <taxon>Metazoa</taxon>
        <taxon>Ecdysozoa</taxon>
        <taxon>Arthropoda</taxon>
        <taxon>Chelicerata</taxon>
        <taxon>Arachnida</taxon>
        <taxon>Acari</taxon>
        <taxon>Parasitiformes</taxon>
        <taxon>Ixodida</taxon>
        <taxon>Ixodoidea</taxon>
        <taxon>Ixodidae</taxon>
        <taxon>Amblyomminae</taxon>
        <taxon>Amblyomma</taxon>
    </lineage>
</organism>
<feature type="compositionally biased region" description="Low complexity" evidence="4">
    <location>
        <begin position="248"/>
        <end position="264"/>
    </location>
</feature>
<feature type="domain" description="SH2" evidence="5">
    <location>
        <begin position="123"/>
        <end position="217"/>
    </location>
</feature>
<keyword evidence="9" id="KW-1185">Reference proteome</keyword>
<dbReference type="GO" id="GO:0030139">
    <property type="term" value="C:endocytic vesicle"/>
    <property type="evidence" value="ECO:0007669"/>
    <property type="project" value="TreeGrafter"/>
</dbReference>
<dbReference type="GO" id="GO:0005829">
    <property type="term" value="C:cytosol"/>
    <property type="evidence" value="ECO:0007669"/>
    <property type="project" value="TreeGrafter"/>
</dbReference>
<feature type="region of interest" description="Disordered" evidence="4">
    <location>
        <begin position="248"/>
        <end position="273"/>
    </location>
</feature>
<dbReference type="SUPFAM" id="SSF55550">
    <property type="entry name" value="SH2 domain"/>
    <property type="match status" value="1"/>
</dbReference>
<evidence type="ECO:0000259" key="5">
    <source>
        <dbReference type="PROSITE" id="PS50001"/>
    </source>
</evidence>
<evidence type="ECO:0000256" key="4">
    <source>
        <dbReference type="SAM" id="MobiDB-lite"/>
    </source>
</evidence>
<comment type="similarity">
    <text evidence="1">Belongs to the RIN (Ras interaction/interference) family.</text>
</comment>
<keyword evidence="2" id="KW-0343">GTPase activation</keyword>
<evidence type="ECO:0000256" key="3">
    <source>
        <dbReference type="PROSITE-ProRule" id="PRU00191"/>
    </source>
</evidence>
<evidence type="ECO:0000313" key="9">
    <source>
        <dbReference type="Proteomes" id="UP001321473"/>
    </source>
</evidence>
<dbReference type="SUPFAM" id="SSF109993">
    <property type="entry name" value="VPS9 domain"/>
    <property type="match status" value="1"/>
</dbReference>
<feature type="region of interest" description="Disordered" evidence="4">
    <location>
        <begin position="533"/>
        <end position="560"/>
    </location>
</feature>
<dbReference type="SMART" id="SM00167">
    <property type="entry name" value="VPS9"/>
    <property type="match status" value="1"/>
</dbReference>
<dbReference type="InterPro" id="IPR037191">
    <property type="entry name" value="VPS9_dom_sf"/>
</dbReference>
<evidence type="ECO:0000256" key="2">
    <source>
        <dbReference type="ARBA" id="ARBA00022468"/>
    </source>
</evidence>
<dbReference type="SMART" id="SM00314">
    <property type="entry name" value="RA"/>
    <property type="match status" value="1"/>
</dbReference>
<dbReference type="AlphaFoldDB" id="A0AAQ4DXE4"/>
<reference evidence="8 9" key="1">
    <citation type="journal article" date="2023" name="Arcadia Sci">
        <title>De novo assembly of a long-read Amblyomma americanum tick genome.</title>
        <authorList>
            <person name="Chou S."/>
            <person name="Poskanzer K.E."/>
            <person name="Rollins M."/>
            <person name="Thuy-Boun P.S."/>
        </authorList>
    </citation>
    <scope>NUCLEOTIDE SEQUENCE [LARGE SCALE GENOMIC DNA]</scope>
    <source>
        <strain evidence="8">F_SG_1</strain>
        <tissue evidence="8">Salivary glands</tissue>
    </source>
</reference>
<gene>
    <name evidence="8" type="ORF">V5799_006088</name>
</gene>
<dbReference type="InterPro" id="IPR003123">
    <property type="entry name" value="VPS9"/>
</dbReference>
<comment type="caution">
    <text evidence="8">The sequence shown here is derived from an EMBL/GenBank/DDBJ whole genome shotgun (WGS) entry which is preliminary data.</text>
</comment>
<keyword evidence="3" id="KW-0727">SH2 domain</keyword>
<dbReference type="GO" id="GO:0005085">
    <property type="term" value="F:guanyl-nucleotide exchange factor activity"/>
    <property type="evidence" value="ECO:0007669"/>
    <property type="project" value="InterPro"/>
</dbReference>
<evidence type="ECO:0000259" key="7">
    <source>
        <dbReference type="PROSITE" id="PS51205"/>
    </source>
</evidence>
<dbReference type="Pfam" id="PF23268">
    <property type="entry name" value="RIN1"/>
    <property type="match status" value="1"/>
</dbReference>
<feature type="region of interest" description="Disordered" evidence="4">
    <location>
        <begin position="84"/>
        <end position="105"/>
    </location>
</feature>
<dbReference type="Proteomes" id="UP001321473">
    <property type="component" value="Unassembled WGS sequence"/>
</dbReference>
<sequence>MMTRRSRRMKGLLRMHREMFVCRLKFGVADYRKLAFFLCWEKAATRAGRECVEFHETQLIACGSSMVSPMTPVFTESPEAVVPLYEEPPGSPDQRRGSSTSSTDDVHCSMTLLERLIRTSSIWFLPDVGRTGAVHYLQGKEVGNFIVRQSSKKGTLALSVRLPVDVGPYIEHYLIEATADAKHCLEGSENHFASIPVLVCHYCQCCDELPVQLCLPTVLLKASTRQELSAFSLLGQDLWVSSLLKSAPSSLSSNTSCASSRASSNPDHNANVPVSSFKQATSVSPAVVTPVAAVRPSFLPLQISTADVGEPAKQVADPPSPSTCVKSEDIVVSEVAGRSAFYVATESLQTAPSKAAPTQAAPRKNAPTKTAPSKTAAGKTTASKAAANKNKPAQSEDEEKPRCLMKPSPRRRQKHPETSPETYYSSLADKISDYEDIWGTTNGCGSDSPAPVMSTFKPEGLVCQSTQTEVHGGSLPEGLDMTGQARNLSRSMPGMAGDAVKPGQFSSPFYSEPVDSLFLVVSSAVEPLQIDELSSSAAPQERPLLRHSEPNMHSLRSSSLRSSDLTTTFDETNSCSSDHLMAVSAPVLHGSSDDGPPSRCGRSWSVDPSWKWLVSSDDEENGSAAGDPKFPTGDVDDSDGLEGNLPTVEEIIGLSVPDLRVPPAQPLTEGNVLRASRYDNLDTVSVAESAVTDVGSKQSHGEEDALTEFCEPWDSLRWERLLRLVDSSPNAPENKAEDSKMSTDSLETASAVSGEDLLLSEWPTLAPEHRRSSGFQEHLDMLLASRKLGGLYKRDSTVGSDVRSYIFRLVQERNTTFAMTIENFIQCTRESSETSPAVVMRNIRQFMSGMKNYLLKHGEGQFEQLVQEEQSKLKPDEFMNIDAIIEVSLHRLVIKPLRRYLYQLFVKQYTQSGSLKLLSDNIKYARSKTPQELGIKSDFEPPRGVTLELVQHFLVKLQKAYSPLRKLENLLLAISVIYSSVQKDRRSQPESESLSLGADDFLPIFLHVLVQCGMVSAEVEADYMWGLLHPSLLTGEGGYYLTTLSSAVHVLKALREGQDQPAATAAVSSAPQPIQSSSSSKEDAQPVMFRYPRMADLQGFMQIVIPDELSGSIVAKTLPVLPHMTAKEVRKMIAHKFRVTNPEDYGLFKLVKGEETQLADNDCPQAIKADLLTSGVDCRFAYKRYDVKFVWPFSESEKPA</sequence>
<dbReference type="CDD" id="cd00173">
    <property type="entry name" value="SH2"/>
    <property type="match status" value="1"/>
</dbReference>
<dbReference type="GO" id="GO:0005096">
    <property type="term" value="F:GTPase activator activity"/>
    <property type="evidence" value="ECO:0007669"/>
    <property type="project" value="UniProtKB-KW"/>
</dbReference>
<dbReference type="SMART" id="SM00252">
    <property type="entry name" value="SH2"/>
    <property type="match status" value="1"/>
</dbReference>
<evidence type="ECO:0000256" key="1">
    <source>
        <dbReference type="ARBA" id="ARBA00006919"/>
    </source>
</evidence>
<dbReference type="PROSITE" id="PS51205">
    <property type="entry name" value="VPS9"/>
    <property type="match status" value="1"/>
</dbReference>
<dbReference type="PROSITE" id="PS50001">
    <property type="entry name" value="SH2"/>
    <property type="match status" value="1"/>
</dbReference>
<dbReference type="InterPro" id="IPR036860">
    <property type="entry name" value="SH2_dom_sf"/>
</dbReference>
<dbReference type="PROSITE" id="PS50200">
    <property type="entry name" value="RA"/>
    <property type="match status" value="1"/>
</dbReference>
<feature type="region of interest" description="Disordered" evidence="4">
    <location>
        <begin position="348"/>
        <end position="425"/>
    </location>
</feature>
<dbReference type="GO" id="GO:0031267">
    <property type="term" value="F:small GTPase binding"/>
    <property type="evidence" value="ECO:0007669"/>
    <property type="project" value="TreeGrafter"/>
</dbReference>
<dbReference type="Pfam" id="PF00788">
    <property type="entry name" value="RA"/>
    <property type="match status" value="1"/>
</dbReference>
<feature type="region of interest" description="Disordered" evidence="4">
    <location>
        <begin position="616"/>
        <end position="637"/>
    </location>
</feature>
<dbReference type="InterPro" id="IPR000159">
    <property type="entry name" value="RA_dom"/>
</dbReference>
<dbReference type="GO" id="GO:0016192">
    <property type="term" value="P:vesicle-mediated transport"/>
    <property type="evidence" value="ECO:0007669"/>
    <property type="project" value="InterPro"/>
</dbReference>
<dbReference type="CDD" id="cd01776">
    <property type="entry name" value="RA_Rin"/>
    <property type="match status" value="1"/>
</dbReference>
<dbReference type="InterPro" id="IPR045046">
    <property type="entry name" value="Vps9-like"/>
</dbReference>
<dbReference type="GO" id="GO:0007165">
    <property type="term" value="P:signal transduction"/>
    <property type="evidence" value="ECO:0007669"/>
    <property type="project" value="InterPro"/>
</dbReference>
<dbReference type="Pfam" id="PF02204">
    <property type="entry name" value="VPS9"/>
    <property type="match status" value="1"/>
</dbReference>
<feature type="domain" description="Ras-associating" evidence="6">
    <location>
        <begin position="1104"/>
        <end position="1187"/>
    </location>
</feature>
<dbReference type="PANTHER" id="PTHR23101">
    <property type="entry name" value="RAB GDP/GTP EXCHANGE FACTOR"/>
    <property type="match status" value="1"/>
</dbReference>
<evidence type="ECO:0000259" key="6">
    <source>
        <dbReference type="PROSITE" id="PS50200"/>
    </source>
</evidence>
<feature type="region of interest" description="Disordered" evidence="4">
    <location>
        <begin position="1062"/>
        <end position="1083"/>
    </location>
</feature>
<dbReference type="PANTHER" id="PTHR23101:SF104">
    <property type="entry name" value="PROTEIN SPRINT"/>
    <property type="match status" value="1"/>
</dbReference>
<accession>A0AAQ4DXE4</accession>
<feature type="domain" description="VPS9" evidence="7">
    <location>
        <begin position="912"/>
        <end position="1060"/>
    </location>
</feature>
<feature type="compositionally biased region" description="Low complexity" evidence="4">
    <location>
        <begin position="364"/>
        <end position="393"/>
    </location>
</feature>
<dbReference type="Pfam" id="PF00017">
    <property type="entry name" value="SH2"/>
    <property type="match status" value="1"/>
</dbReference>
<evidence type="ECO:0000313" key="8">
    <source>
        <dbReference type="EMBL" id="KAK8767134.1"/>
    </source>
</evidence>
<proteinExistence type="inferred from homology"/>
<dbReference type="InterPro" id="IPR000980">
    <property type="entry name" value="SH2"/>
</dbReference>